<dbReference type="AlphaFoldDB" id="A0ABD2PMG8"/>
<dbReference type="Gene3D" id="2.60.120.260">
    <property type="entry name" value="Galactose-binding domain-like"/>
    <property type="match status" value="1"/>
</dbReference>
<keyword evidence="1" id="KW-0732">Signal</keyword>
<evidence type="ECO:0000256" key="1">
    <source>
        <dbReference type="SAM" id="SignalP"/>
    </source>
</evidence>
<feature type="signal peptide" evidence="1">
    <location>
        <begin position="1"/>
        <end position="21"/>
    </location>
</feature>
<feature type="domain" description="F5/8 type C" evidence="2">
    <location>
        <begin position="45"/>
        <end position="110"/>
    </location>
</feature>
<evidence type="ECO:0000259" key="2">
    <source>
        <dbReference type="PROSITE" id="PS50022"/>
    </source>
</evidence>
<dbReference type="InterPro" id="IPR000421">
    <property type="entry name" value="FA58C"/>
</dbReference>
<gene>
    <name evidence="3" type="ORF">Ciccas_012747</name>
</gene>
<keyword evidence="4" id="KW-1185">Reference proteome</keyword>
<evidence type="ECO:0000313" key="3">
    <source>
        <dbReference type="EMBL" id="KAL3308717.1"/>
    </source>
</evidence>
<dbReference type="SUPFAM" id="SSF49785">
    <property type="entry name" value="Galactose-binding domain-like"/>
    <property type="match status" value="1"/>
</dbReference>
<protein>
    <recommendedName>
        <fullName evidence="2">F5/8 type C domain-containing protein</fullName>
    </recommendedName>
</protein>
<evidence type="ECO:0000313" key="4">
    <source>
        <dbReference type="Proteomes" id="UP001626550"/>
    </source>
</evidence>
<comment type="caution">
    <text evidence="3">The sequence shown here is derived from an EMBL/GenBank/DDBJ whole genome shotgun (WGS) entry which is preliminary data.</text>
</comment>
<dbReference type="EMBL" id="JBJKFK010004793">
    <property type="protein sequence ID" value="KAL3308717.1"/>
    <property type="molecule type" value="Genomic_DNA"/>
</dbReference>
<organism evidence="3 4">
    <name type="scientific">Cichlidogyrus casuarinus</name>
    <dbReference type="NCBI Taxonomy" id="1844966"/>
    <lineage>
        <taxon>Eukaryota</taxon>
        <taxon>Metazoa</taxon>
        <taxon>Spiralia</taxon>
        <taxon>Lophotrochozoa</taxon>
        <taxon>Platyhelminthes</taxon>
        <taxon>Monogenea</taxon>
        <taxon>Monopisthocotylea</taxon>
        <taxon>Dactylogyridea</taxon>
        <taxon>Ancyrocephalidae</taxon>
        <taxon>Cichlidogyrus</taxon>
    </lineage>
</organism>
<name>A0ABD2PMG8_9PLAT</name>
<sequence>MRANLLIVICITLFTSHLCRAADFDTEEEEQNFGLLSPEDLKSRCGQDDPLGMISGAITDGQITASSTFSPQNSWRADACHPSQARLYRPNGFAWCAKFKEKEWIQVDLGVSALVSSWEISPITDKTCDAMQNNEQTLCLPISICTALNLTINNTPRTQPSRLVQRCKFADVICL</sequence>
<feature type="chain" id="PRO_5044777222" description="F5/8 type C domain-containing protein" evidence="1">
    <location>
        <begin position="22"/>
        <end position="175"/>
    </location>
</feature>
<proteinExistence type="predicted"/>
<dbReference type="PROSITE" id="PS50022">
    <property type="entry name" value="FA58C_3"/>
    <property type="match status" value="1"/>
</dbReference>
<dbReference type="InterPro" id="IPR008979">
    <property type="entry name" value="Galactose-bd-like_sf"/>
</dbReference>
<accession>A0ABD2PMG8</accession>
<dbReference type="Proteomes" id="UP001626550">
    <property type="component" value="Unassembled WGS sequence"/>
</dbReference>
<reference evidence="3 4" key="1">
    <citation type="submission" date="2024-11" db="EMBL/GenBank/DDBJ databases">
        <title>Adaptive evolution of stress response genes in parasites aligns with host niche diversity.</title>
        <authorList>
            <person name="Hahn C."/>
            <person name="Resl P."/>
        </authorList>
    </citation>
    <scope>NUCLEOTIDE SEQUENCE [LARGE SCALE GENOMIC DNA]</scope>
    <source>
        <strain evidence="3">EGGRZ-B1_66</strain>
        <tissue evidence="3">Body</tissue>
    </source>
</reference>
<dbReference type="PANTHER" id="PTHR24543">
    <property type="entry name" value="MULTICOPPER OXIDASE-RELATED"/>
    <property type="match status" value="1"/>
</dbReference>